<keyword evidence="10" id="KW-1185">Reference proteome</keyword>
<dbReference type="GO" id="GO:0007097">
    <property type="term" value="P:nuclear migration"/>
    <property type="evidence" value="ECO:0007669"/>
    <property type="project" value="TreeGrafter"/>
</dbReference>
<name>V4A964_LOTGI</name>
<feature type="domain" description="Transforming acidic coiled-coil-containing protein C-terminal" evidence="8">
    <location>
        <begin position="4"/>
        <end position="148"/>
    </location>
</feature>
<evidence type="ECO:0000259" key="8">
    <source>
        <dbReference type="Pfam" id="PF05010"/>
    </source>
</evidence>
<gene>
    <name evidence="9" type="ORF">LOTGIDRAFT_124672</name>
</gene>
<dbReference type="OMA" id="VYRISIN"/>
<evidence type="ECO:0000256" key="7">
    <source>
        <dbReference type="SAM" id="Coils"/>
    </source>
</evidence>
<evidence type="ECO:0000256" key="2">
    <source>
        <dbReference type="ARBA" id="ARBA00009423"/>
    </source>
</evidence>
<dbReference type="InterPro" id="IPR007707">
    <property type="entry name" value="TACC_C"/>
</dbReference>
<dbReference type="STRING" id="225164.V4A964"/>
<evidence type="ECO:0000256" key="6">
    <source>
        <dbReference type="ARBA" id="ARBA00023212"/>
    </source>
</evidence>
<proteinExistence type="inferred from homology"/>
<dbReference type="SUPFAM" id="SSF57997">
    <property type="entry name" value="Tropomyosin"/>
    <property type="match status" value="1"/>
</dbReference>
<dbReference type="OrthoDB" id="10255048at2759"/>
<organism evidence="9 10">
    <name type="scientific">Lottia gigantea</name>
    <name type="common">Giant owl limpet</name>
    <dbReference type="NCBI Taxonomy" id="225164"/>
    <lineage>
        <taxon>Eukaryota</taxon>
        <taxon>Metazoa</taxon>
        <taxon>Spiralia</taxon>
        <taxon>Lophotrochozoa</taxon>
        <taxon>Mollusca</taxon>
        <taxon>Gastropoda</taxon>
        <taxon>Patellogastropoda</taxon>
        <taxon>Lottioidea</taxon>
        <taxon>Lottiidae</taxon>
        <taxon>Lottia</taxon>
    </lineage>
</organism>
<sequence>MFSAEKQKTCLNSKQSLQDVMKERDQALEDLNSVETAFSDLHRRFEKAKGAVENFKQNEGILKKCVEEHQGKVKRAESKLQALKQQAEEKLEQAHNDLEKIKKSSSTEIAKLEAALKKCEIQIKGLEHSLEQKKKENEELTAICDELISKVG</sequence>
<dbReference type="Proteomes" id="UP000030746">
    <property type="component" value="Unassembled WGS sequence"/>
</dbReference>
<dbReference type="InterPro" id="IPR039915">
    <property type="entry name" value="TACC"/>
</dbReference>
<dbReference type="KEGG" id="lgi:LOTGIDRAFT_124672"/>
<evidence type="ECO:0000256" key="4">
    <source>
        <dbReference type="ARBA" id="ARBA00022553"/>
    </source>
</evidence>
<dbReference type="RefSeq" id="XP_009059609.1">
    <property type="nucleotide sequence ID" value="XM_009061361.1"/>
</dbReference>
<dbReference type="GO" id="GO:0005856">
    <property type="term" value="C:cytoskeleton"/>
    <property type="evidence" value="ECO:0007669"/>
    <property type="project" value="UniProtKB-SubCell"/>
</dbReference>
<dbReference type="Gene3D" id="1.20.5.1700">
    <property type="match status" value="1"/>
</dbReference>
<feature type="coiled-coil region" evidence="7">
    <location>
        <begin position="66"/>
        <end position="150"/>
    </location>
</feature>
<accession>V4A964</accession>
<comment type="subcellular location">
    <subcellularLocation>
        <location evidence="1">Cytoplasm</location>
        <location evidence="1">Cytoskeleton</location>
    </subcellularLocation>
</comment>
<evidence type="ECO:0000256" key="1">
    <source>
        <dbReference type="ARBA" id="ARBA00004245"/>
    </source>
</evidence>
<protein>
    <recommendedName>
        <fullName evidence="8">Transforming acidic coiled-coil-containing protein C-terminal domain-containing protein</fullName>
    </recommendedName>
</protein>
<reference evidence="9 10" key="1">
    <citation type="journal article" date="2013" name="Nature">
        <title>Insights into bilaterian evolution from three spiralian genomes.</title>
        <authorList>
            <person name="Simakov O."/>
            <person name="Marletaz F."/>
            <person name="Cho S.J."/>
            <person name="Edsinger-Gonzales E."/>
            <person name="Havlak P."/>
            <person name="Hellsten U."/>
            <person name="Kuo D.H."/>
            <person name="Larsson T."/>
            <person name="Lv J."/>
            <person name="Arendt D."/>
            <person name="Savage R."/>
            <person name="Osoegawa K."/>
            <person name="de Jong P."/>
            <person name="Grimwood J."/>
            <person name="Chapman J.A."/>
            <person name="Shapiro H."/>
            <person name="Aerts A."/>
            <person name="Otillar R.P."/>
            <person name="Terry A.Y."/>
            <person name="Boore J.L."/>
            <person name="Grigoriev I.V."/>
            <person name="Lindberg D.R."/>
            <person name="Seaver E.C."/>
            <person name="Weisblat D.A."/>
            <person name="Putnam N.H."/>
            <person name="Rokhsar D.S."/>
        </authorList>
    </citation>
    <scope>NUCLEOTIDE SEQUENCE [LARGE SCALE GENOMIC DNA]</scope>
</reference>
<dbReference type="AlphaFoldDB" id="V4A964"/>
<keyword evidence="4" id="KW-0597">Phosphoprotein</keyword>
<evidence type="ECO:0000313" key="9">
    <source>
        <dbReference type="EMBL" id="ESO89826.1"/>
    </source>
</evidence>
<dbReference type="HOGENOM" id="CLU_057046_2_0_1"/>
<dbReference type="GO" id="GO:0007052">
    <property type="term" value="P:mitotic spindle organization"/>
    <property type="evidence" value="ECO:0007669"/>
    <property type="project" value="InterPro"/>
</dbReference>
<dbReference type="EMBL" id="KB202544">
    <property type="protein sequence ID" value="ESO89826.1"/>
    <property type="molecule type" value="Genomic_DNA"/>
</dbReference>
<dbReference type="CTD" id="20232390"/>
<dbReference type="PANTHER" id="PTHR13924:SF10">
    <property type="entry name" value="TRANSFORMING ACIDIC COILED-COIL PROTEIN, ISOFORM K"/>
    <property type="match status" value="1"/>
</dbReference>
<dbReference type="GeneID" id="20232390"/>
<keyword evidence="6" id="KW-0206">Cytoskeleton</keyword>
<evidence type="ECO:0000256" key="3">
    <source>
        <dbReference type="ARBA" id="ARBA00022490"/>
    </source>
</evidence>
<dbReference type="FunFam" id="1.20.5.1700:FF:000001">
    <property type="entry name" value="Transforming acidic coiled-coil-containing protein 1 isoform 2"/>
    <property type="match status" value="1"/>
</dbReference>
<dbReference type="GO" id="GO:0005737">
    <property type="term" value="C:cytoplasm"/>
    <property type="evidence" value="ECO:0007669"/>
    <property type="project" value="TreeGrafter"/>
</dbReference>
<comment type="similarity">
    <text evidence="2">Belongs to the TACC family.</text>
</comment>
<keyword evidence="5 7" id="KW-0175">Coiled coil</keyword>
<dbReference type="PANTHER" id="PTHR13924">
    <property type="entry name" value="TRANSFORMING ACIDIC COILED-COIL CONTAINING PROTEIN 1/2"/>
    <property type="match status" value="1"/>
</dbReference>
<keyword evidence="3" id="KW-0963">Cytoplasm</keyword>
<dbReference type="Pfam" id="PF05010">
    <property type="entry name" value="TACC_C"/>
    <property type="match status" value="1"/>
</dbReference>
<evidence type="ECO:0000256" key="5">
    <source>
        <dbReference type="ARBA" id="ARBA00023054"/>
    </source>
</evidence>
<evidence type="ECO:0000313" key="10">
    <source>
        <dbReference type="Proteomes" id="UP000030746"/>
    </source>
</evidence>